<accession>I4VK37</accession>
<name>I4VK37_9GAMM</name>
<feature type="region of interest" description="Disordered" evidence="2">
    <location>
        <begin position="713"/>
        <end position="740"/>
    </location>
</feature>
<reference evidence="6 7" key="1">
    <citation type="journal article" date="2012" name="J. Bacteriol.">
        <title>Genome sequences for six rhodanobacter strains, isolated from soils and the terrestrial subsurface, with variable denitrification capabilities.</title>
        <authorList>
            <person name="Kostka J.E."/>
            <person name="Green S.J."/>
            <person name="Rishishwar L."/>
            <person name="Prakash O."/>
            <person name="Katz L.S."/>
            <person name="Marino-Ramirez L."/>
            <person name="Jordan I.K."/>
            <person name="Munk C."/>
            <person name="Ivanova N."/>
            <person name="Mikhailova N."/>
            <person name="Watson D.B."/>
            <person name="Brown S.D."/>
            <person name="Palumbo A.V."/>
            <person name="Brooks S.C."/>
        </authorList>
    </citation>
    <scope>NUCLEOTIDE SEQUENCE [LARGE SCALE GENOMIC DNA]</scope>
    <source>
        <strain evidence="7">Jip2T</strain>
    </source>
</reference>
<keyword evidence="7" id="KW-1185">Reference proteome</keyword>
<dbReference type="AlphaFoldDB" id="I4VK37"/>
<dbReference type="Pfam" id="PF25800">
    <property type="entry name" value="FimV_N"/>
    <property type="match status" value="1"/>
</dbReference>
<proteinExistence type="predicted"/>
<dbReference type="PATRIC" id="fig|1163408.3.peg.3231"/>
<evidence type="ECO:0000313" key="7">
    <source>
        <dbReference type="Proteomes" id="UP000004210"/>
    </source>
</evidence>
<feature type="signal peptide" evidence="4">
    <location>
        <begin position="1"/>
        <end position="22"/>
    </location>
</feature>
<feature type="region of interest" description="Disordered" evidence="2">
    <location>
        <begin position="258"/>
        <end position="297"/>
    </location>
</feature>
<gene>
    <name evidence="6" type="ORF">UU9_15917</name>
</gene>
<keyword evidence="4" id="KW-0732">Signal</keyword>
<feature type="region of interest" description="Disordered" evidence="2">
    <location>
        <begin position="437"/>
        <end position="469"/>
    </location>
</feature>
<keyword evidence="3" id="KW-1133">Transmembrane helix</keyword>
<keyword evidence="1" id="KW-0175">Coiled coil</keyword>
<dbReference type="OrthoDB" id="5298707at2"/>
<dbReference type="InterPro" id="IPR038440">
    <property type="entry name" value="FimV_C_sf"/>
</dbReference>
<protein>
    <submittedName>
        <fullName evidence="6">Tfp pilus assembly protein FimV-like protein</fullName>
    </submittedName>
</protein>
<feature type="transmembrane region" description="Helical" evidence="3">
    <location>
        <begin position="479"/>
        <end position="497"/>
    </location>
</feature>
<feature type="chain" id="PRO_5003695766" evidence="4">
    <location>
        <begin position="23"/>
        <end position="786"/>
    </location>
</feature>
<dbReference type="RefSeq" id="WP_007082810.1">
    <property type="nucleotide sequence ID" value="NZ_AJXU01000075.1"/>
</dbReference>
<dbReference type="NCBIfam" id="TIGR03504">
    <property type="entry name" value="FimV_Cterm"/>
    <property type="match status" value="1"/>
</dbReference>
<evidence type="ECO:0000256" key="1">
    <source>
        <dbReference type="SAM" id="Coils"/>
    </source>
</evidence>
<feature type="coiled-coil region" evidence="1">
    <location>
        <begin position="317"/>
        <end position="361"/>
    </location>
</feature>
<dbReference type="eggNOG" id="COG3170">
    <property type="taxonomic scope" value="Bacteria"/>
</dbReference>
<feature type="compositionally biased region" description="Low complexity" evidence="2">
    <location>
        <begin position="273"/>
        <end position="296"/>
    </location>
</feature>
<evidence type="ECO:0000256" key="4">
    <source>
        <dbReference type="SAM" id="SignalP"/>
    </source>
</evidence>
<feature type="region of interest" description="Disordered" evidence="2">
    <location>
        <begin position="651"/>
        <end position="694"/>
    </location>
</feature>
<evidence type="ECO:0000256" key="2">
    <source>
        <dbReference type="SAM" id="MobiDB-lite"/>
    </source>
</evidence>
<comment type="caution">
    <text evidence="6">The sequence shown here is derived from an EMBL/GenBank/DDBJ whole genome shotgun (WGS) entry which is preliminary data.</text>
</comment>
<evidence type="ECO:0000259" key="5">
    <source>
        <dbReference type="Pfam" id="PF25800"/>
    </source>
</evidence>
<dbReference type="InterPro" id="IPR020012">
    <property type="entry name" value="LysM_FimV"/>
</dbReference>
<dbReference type="InterPro" id="IPR020011">
    <property type="entry name" value="FimV_C"/>
</dbReference>
<keyword evidence="3" id="KW-0472">Membrane</keyword>
<dbReference type="InterPro" id="IPR057840">
    <property type="entry name" value="FimV_N"/>
</dbReference>
<dbReference type="NCBIfam" id="TIGR03505">
    <property type="entry name" value="FimV_core"/>
    <property type="match status" value="1"/>
</dbReference>
<dbReference type="Proteomes" id="UP000004210">
    <property type="component" value="Unassembled WGS sequence"/>
</dbReference>
<keyword evidence="3" id="KW-0812">Transmembrane</keyword>
<feature type="domain" description="FimV N-terminal" evidence="5">
    <location>
        <begin position="31"/>
        <end position="138"/>
    </location>
</feature>
<dbReference type="Gene3D" id="1.20.58.2200">
    <property type="match status" value="1"/>
</dbReference>
<organism evidence="6 7">
    <name type="scientific">Rhodanobacter fulvus Jip2</name>
    <dbReference type="NCBI Taxonomy" id="1163408"/>
    <lineage>
        <taxon>Bacteria</taxon>
        <taxon>Pseudomonadati</taxon>
        <taxon>Pseudomonadota</taxon>
        <taxon>Gammaproteobacteria</taxon>
        <taxon>Lysobacterales</taxon>
        <taxon>Rhodanobacteraceae</taxon>
        <taxon>Rhodanobacter</taxon>
    </lineage>
</organism>
<dbReference type="EMBL" id="AJXU01000075">
    <property type="protein sequence ID" value="EIL87578.1"/>
    <property type="molecule type" value="Genomic_DNA"/>
</dbReference>
<sequence length="786" mass="81906">MNRSLKWSVLMALALGSSQVMAQGSGQAGALDLGQIQVKSALGQPLLAEIPVHSSHPADLHNLKVQLASGEDFARAGIAGGRTTLPLEFKVVDLGNGRQVIRITSSTAVDDPYLDLLLQVDGAAGKSVREYTLLLDPPGSVAAAPAYTQAPAPAPRAAPVHRAAPAAAAPAAAPAPRANAAANGNYGPVQRGQTLSTIARSAVPDADVHQVMLAFKRANPDAFYRDNINALKSGEVLRVPTREEIQSTERAAAVAEVRRENSDWRATAASTPTTVADAATRASTSSAPAASQASSADRLALVPASAGKSSSGADKASAALKQDLLRSQESIANLQQQSGDLKDQLKELADINSKNKRLLALKDNQIAELQAKLAAAGQPVAGAPKSAAVVAAPAAAATTSAASKAEPAALALAGTAAAQPTPAPVAAASTATTTATTAAMTAPAKTEAPATAKPAAQHPAPKPASKAAEAEQPWYMQQVTWLAAGGVVVLLLLLALLGRRKKAVKLPAAAASSSLADRFAAAPADEYGGDDVDQNELLDQLAEHPDDVSLHLELVSLYYSRRDVEHFEAAAEAMHAHIVDPQQEEWQDVVHMGEDLSPGHPLFAAHDDMSAEDETQLRPAFDIDHYGEETEFAPVAPASPKKVSEYNFNFQLSPTPASSEPPKAPYTEAPPADEFGSFQSEDDILPPSPAAEFEPLDIGEPVAEEPASTWKFDDDEVAAPAESLDHDAGAEPGEFSDDPVDTKLDLARAYMDMGDADGARAMLDEVLREGTQMQRDVAQRLSDSLS</sequence>
<dbReference type="STRING" id="1163408.UU9_15917"/>
<evidence type="ECO:0000313" key="6">
    <source>
        <dbReference type="EMBL" id="EIL87578.1"/>
    </source>
</evidence>
<evidence type="ECO:0000256" key="3">
    <source>
        <dbReference type="SAM" id="Phobius"/>
    </source>
</evidence>